<dbReference type="EMBL" id="FPHQ01000164">
    <property type="protein sequence ID" value="SFV77131.1"/>
    <property type="molecule type" value="Genomic_DNA"/>
</dbReference>
<name>A0A1W1DEK0_9ZZZZ</name>
<organism evidence="2">
    <name type="scientific">hydrothermal vent metagenome</name>
    <dbReference type="NCBI Taxonomy" id="652676"/>
    <lineage>
        <taxon>unclassified sequences</taxon>
        <taxon>metagenomes</taxon>
        <taxon>ecological metagenomes</taxon>
    </lineage>
</organism>
<reference evidence="2" key="1">
    <citation type="submission" date="2016-10" db="EMBL/GenBank/DDBJ databases">
        <authorList>
            <person name="de Groot N.N."/>
        </authorList>
    </citation>
    <scope>NUCLEOTIDE SEQUENCE</scope>
</reference>
<accession>A0A1W1DEK0</accession>
<evidence type="ECO:0000313" key="1">
    <source>
        <dbReference type="EMBL" id="SFV77131.1"/>
    </source>
</evidence>
<evidence type="ECO:0000313" key="2">
    <source>
        <dbReference type="EMBL" id="SFV79656.1"/>
    </source>
</evidence>
<protein>
    <submittedName>
        <fullName evidence="2">Uncharacterized protein</fullName>
    </submittedName>
</protein>
<dbReference type="EMBL" id="FPHS01000268">
    <property type="protein sequence ID" value="SFV79656.1"/>
    <property type="molecule type" value="Genomic_DNA"/>
</dbReference>
<gene>
    <name evidence="1" type="ORF">MNB_SUP05-10-925</name>
    <name evidence="2" type="ORF">MNB_SUP05-11-234</name>
</gene>
<proteinExistence type="predicted"/>
<sequence length="54" mass="6334">MRNQSMQVNIDGRTQTIQPKDIITKISAEYLIFMDENNVQQELRADKIILQDIL</sequence>
<dbReference type="AlphaFoldDB" id="A0A1W1DEK0"/>